<sequence>MTAMTTGLLTVCAIVNETLYCTIPSEVEYENPNGNLTLPTILGKLQVVLKNGTIIELPIDWNKLPIPSVFSNFHIICSLLAIIIVLIAFTHKQYPSLRDYIKRKIDICMNSQWDNVFTSPSRNPSTSTTDAIYNNNNNNKGKRKRIVPDGVYTIDSIMQIIYKSSAQTKQVTLQCPNKRPIKFTYEEFMKFLDFVYGFMTDIKENEKEKEEEKIKWCDFVIGQYVFLSCYWNATDEDACGLAVQDTHNSDYVTLNKNEMLLLTSEKYNLYEFLNTTNKKVFK</sequence>
<dbReference type="EMBL" id="JBDJPC010000001">
    <property type="protein sequence ID" value="KAL1516389.1"/>
    <property type="molecule type" value="Genomic_DNA"/>
</dbReference>
<keyword evidence="1" id="KW-1133">Transmembrane helix</keyword>
<feature type="chain" id="PRO_5044773812" evidence="2">
    <location>
        <begin position="21"/>
        <end position="282"/>
    </location>
</feature>
<evidence type="ECO:0000256" key="2">
    <source>
        <dbReference type="SAM" id="SignalP"/>
    </source>
</evidence>
<evidence type="ECO:0000313" key="3">
    <source>
        <dbReference type="EMBL" id="KAL1516389.1"/>
    </source>
</evidence>
<dbReference type="AlphaFoldDB" id="A0ABD1FAS9"/>
<feature type="signal peptide" evidence="2">
    <location>
        <begin position="1"/>
        <end position="20"/>
    </location>
</feature>
<feature type="transmembrane region" description="Helical" evidence="1">
    <location>
        <begin position="69"/>
        <end position="89"/>
    </location>
</feature>
<reference evidence="3 4" key="1">
    <citation type="submission" date="2024-05" db="EMBL/GenBank/DDBJ databases">
        <title>Genetic variation in Jamaican populations of the coffee berry borer (Hypothenemus hampei).</title>
        <authorList>
            <person name="Errbii M."/>
            <person name="Myrie A."/>
        </authorList>
    </citation>
    <scope>NUCLEOTIDE SEQUENCE [LARGE SCALE GENOMIC DNA]</scope>
    <source>
        <strain evidence="3">JA-Hopewell-2020-01-JO</strain>
        <tissue evidence="3">Whole body</tissue>
    </source>
</reference>
<keyword evidence="1" id="KW-0472">Membrane</keyword>
<evidence type="ECO:0000313" key="4">
    <source>
        <dbReference type="Proteomes" id="UP001566132"/>
    </source>
</evidence>
<accession>A0ABD1FAS9</accession>
<comment type="caution">
    <text evidence="3">The sequence shown here is derived from an EMBL/GenBank/DDBJ whole genome shotgun (WGS) entry which is preliminary data.</text>
</comment>
<evidence type="ECO:0000256" key="1">
    <source>
        <dbReference type="SAM" id="Phobius"/>
    </source>
</evidence>
<protein>
    <submittedName>
        <fullName evidence="3">Uncharacterized protein</fullName>
    </submittedName>
</protein>
<organism evidence="3 4">
    <name type="scientific">Hypothenemus hampei</name>
    <name type="common">Coffee berry borer</name>
    <dbReference type="NCBI Taxonomy" id="57062"/>
    <lineage>
        <taxon>Eukaryota</taxon>
        <taxon>Metazoa</taxon>
        <taxon>Ecdysozoa</taxon>
        <taxon>Arthropoda</taxon>
        <taxon>Hexapoda</taxon>
        <taxon>Insecta</taxon>
        <taxon>Pterygota</taxon>
        <taxon>Neoptera</taxon>
        <taxon>Endopterygota</taxon>
        <taxon>Coleoptera</taxon>
        <taxon>Polyphaga</taxon>
        <taxon>Cucujiformia</taxon>
        <taxon>Curculionidae</taxon>
        <taxon>Scolytinae</taxon>
        <taxon>Hypothenemus</taxon>
    </lineage>
</organism>
<keyword evidence="2" id="KW-0732">Signal</keyword>
<keyword evidence="1" id="KW-0812">Transmembrane</keyword>
<proteinExistence type="predicted"/>
<gene>
    <name evidence="3" type="ORF">ABEB36_000308</name>
</gene>
<keyword evidence="4" id="KW-1185">Reference proteome</keyword>
<dbReference type="Proteomes" id="UP001566132">
    <property type="component" value="Unassembled WGS sequence"/>
</dbReference>
<name>A0ABD1FAS9_HYPHA</name>